<evidence type="ECO:0000256" key="6">
    <source>
        <dbReference type="PROSITE-ProRule" id="PRU01211"/>
    </source>
</evidence>
<reference evidence="9" key="1">
    <citation type="submission" date="2025-08" db="UniProtKB">
        <authorList>
            <consortium name="Ensembl"/>
        </authorList>
    </citation>
    <scope>IDENTIFICATION</scope>
</reference>
<evidence type="ECO:0000256" key="7">
    <source>
        <dbReference type="RuleBase" id="RU361183"/>
    </source>
</evidence>
<dbReference type="PROSITE" id="PS51864">
    <property type="entry name" value="ASTACIN"/>
    <property type="match status" value="1"/>
</dbReference>
<dbReference type="Proteomes" id="UP000265120">
    <property type="component" value="Unassembled WGS sequence"/>
</dbReference>
<dbReference type="GeneTree" id="ENSGT00940000154856"/>
<feature type="chain" id="PRO_5017855254" description="Metalloendopeptidase" evidence="7">
    <location>
        <begin position="21"/>
        <end position="232"/>
    </location>
</feature>
<evidence type="ECO:0000256" key="1">
    <source>
        <dbReference type="ARBA" id="ARBA00022670"/>
    </source>
</evidence>
<feature type="active site" evidence="6">
    <location>
        <position position="132"/>
    </location>
</feature>
<comment type="caution">
    <text evidence="6">Lacks conserved residue(s) required for the propagation of feature annotation.</text>
</comment>
<dbReference type="PANTHER" id="PTHR10127">
    <property type="entry name" value="DISCOIDIN, CUB, EGF, LAMININ , AND ZINC METALLOPROTEASE DOMAIN CONTAINING"/>
    <property type="match status" value="1"/>
</dbReference>
<feature type="binding site" evidence="6">
    <location>
        <position position="135"/>
    </location>
    <ligand>
        <name>Zn(2+)</name>
        <dbReference type="ChEBI" id="CHEBI:29105"/>
        <note>catalytic</note>
    </ligand>
</feature>
<keyword evidence="4 6" id="KW-0862">Zinc</keyword>
<dbReference type="InParanoid" id="A0A3P8VMV5"/>
<accession>A0A3P8VMV5</accession>
<sequence>MTAAFFFIILLAMSSHQVSNLYQDDIMLIKNRNAAPCTEKGCTWPKNGRFVIIPVQISSSYSRDERFFIRNLLKEFVDRTCIRFVGKDNSHKNYLYIFPGSGCWSFVGMIKGRQPISLNKYGCLYTSVVQHEILHALGFHHEHSRSDRDQYILIKSENIRRGKERNFYKAKTINYNIPYDYNSVMQYRNKAFSKNGQPTIVAKDDPNRVLGSARSMTENEYKRVNIAYQCGK</sequence>
<evidence type="ECO:0000256" key="4">
    <source>
        <dbReference type="ARBA" id="ARBA00022833"/>
    </source>
</evidence>
<dbReference type="GO" id="GO:0006508">
    <property type="term" value="P:proteolysis"/>
    <property type="evidence" value="ECO:0007669"/>
    <property type="project" value="UniProtKB-KW"/>
</dbReference>
<proteinExistence type="predicted"/>
<dbReference type="InterPro" id="IPR024079">
    <property type="entry name" value="MetalloPept_cat_dom_sf"/>
</dbReference>
<dbReference type="PANTHER" id="PTHR10127:SF780">
    <property type="entry name" value="METALLOENDOPEPTIDASE"/>
    <property type="match status" value="1"/>
</dbReference>
<keyword evidence="5 6" id="KW-0482">Metalloprotease</keyword>
<protein>
    <recommendedName>
        <fullName evidence="7">Metalloendopeptidase</fullName>
        <ecNumber evidence="7">3.4.24.-</ecNumber>
    </recommendedName>
</protein>
<evidence type="ECO:0000313" key="9">
    <source>
        <dbReference type="Ensembl" id="ENSCSEP00000014591.1"/>
    </source>
</evidence>
<keyword evidence="7" id="KW-0732">Signal</keyword>
<dbReference type="Ensembl" id="ENSCSET00000014767.1">
    <property type="protein sequence ID" value="ENSCSEP00000014591.1"/>
    <property type="gene ID" value="ENSCSEG00000009373.1"/>
</dbReference>
<dbReference type="AlphaFoldDB" id="A0A3P8VMV5"/>
<feature type="signal peptide" evidence="7">
    <location>
        <begin position="1"/>
        <end position="20"/>
    </location>
</feature>
<feature type="binding site" evidence="6">
    <location>
        <position position="141"/>
    </location>
    <ligand>
        <name>Zn(2+)</name>
        <dbReference type="ChEBI" id="CHEBI:29105"/>
        <note>catalytic</note>
    </ligand>
</feature>
<dbReference type="SMART" id="SM00235">
    <property type="entry name" value="ZnMc"/>
    <property type="match status" value="1"/>
</dbReference>
<keyword evidence="10" id="KW-1185">Reference proteome</keyword>
<evidence type="ECO:0000313" key="10">
    <source>
        <dbReference type="Proteomes" id="UP000265120"/>
    </source>
</evidence>
<dbReference type="Gene3D" id="3.40.390.10">
    <property type="entry name" value="Collagenase (Catalytic Domain)"/>
    <property type="match status" value="1"/>
</dbReference>
<feature type="domain" description="Peptidase M12A" evidence="8">
    <location>
        <begin position="33"/>
        <end position="231"/>
    </location>
</feature>
<keyword evidence="1 6" id="KW-0645">Protease</keyword>
<evidence type="ECO:0000256" key="5">
    <source>
        <dbReference type="ARBA" id="ARBA00023049"/>
    </source>
</evidence>
<feature type="binding site" evidence="6">
    <location>
        <position position="131"/>
    </location>
    <ligand>
        <name>Zn(2+)</name>
        <dbReference type="ChEBI" id="CHEBI:29105"/>
        <note>catalytic</note>
    </ligand>
</feature>
<keyword evidence="3 6" id="KW-0378">Hydrolase</keyword>
<dbReference type="GO" id="GO:0008270">
    <property type="term" value="F:zinc ion binding"/>
    <property type="evidence" value="ECO:0007669"/>
    <property type="project" value="UniProtKB-UniRule"/>
</dbReference>
<evidence type="ECO:0000259" key="8">
    <source>
        <dbReference type="PROSITE" id="PS51864"/>
    </source>
</evidence>
<dbReference type="GO" id="GO:0004222">
    <property type="term" value="F:metalloendopeptidase activity"/>
    <property type="evidence" value="ECO:0007669"/>
    <property type="project" value="UniProtKB-UniRule"/>
</dbReference>
<dbReference type="PRINTS" id="PR00480">
    <property type="entry name" value="ASTACIN"/>
</dbReference>
<dbReference type="EC" id="3.4.24.-" evidence="7"/>
<organism evidence="9 10">
    <name type="scientific">Cynoglossus semilaevis</name>
    <name type="common">Tongue sole</name>
    <dbReference type="NCBI Taxonomy" id="244447"/>
    <lineage>
        <taxon>Eukaryota</taxon>
        <taxon>Metazoa</taxon>
        <taxon>Chordata</taxon>
        <taxon>Craniata</taxon>
        <taxon>Vertebrata</taxon>
        <taxon>Euteleostomi</taxon>
        <taxon>Actinopterygii</taxon>
        <taxon>Neopterygii</taxon>
        <taxon>Teleostei</taxon>
        <taxon>Neoteleostei</taxon>
        <taxon>Acanthomorphata</taxon>
        <taxon>Carangaria</taxon>
        <taxon>Pleuronectiformes</taxon>
        <taxon>Pleuronectoidei</taxon>
        <taxon>Cynoglossidae</taxon>
        <taxon>Cynoglossinae</taxon>
        <taxon>Cynoglossus</taxon>
    </lineage>
</organism>
<keyword evidence="2 6" id="KW-0479">Metal-binding</keyword>
<comment type="cofactor">
    <cofactor evidence="6 7">
        <name>Zn(2+)</name>
        <dbReference type="ChEBI" id="CHEBI:29105"/>
    </cofactor>
    <text evidence="6 7">Binds 1 zinc ion per subunit.</text>
</comment>
<dbReference type="SUPFAM" id="SSF55486">
    <property type="entry name" value="Metalloproteases ('zincins'), catalytic domain"/>
    <property type="match status" value="1"/>
</dbReference>
<dbReference type="Pfam" id="PF01400">
    <property type="entry name" value="Astacin"/>
    <property type="match status" value="1"/>
</dbReference>
<name>A0A3P8VMV5_CYNSE</name>
<evidence type="ECO:0000256" key="2">
    <source>
        <dbReference type="ARBA" id="ARBA00022723"/>
    </source>
</evidence>
<reference evidence="9" key="2">
    <citation type="submission" date="2025-09" db="UniProtKB">
        <authorList>
            <consortium name="Ensembl"/>
        </authorList>
    </citation>
    <scope>IDENTIFICATION</scope>
</reference>
<dbReference type="InterPro" id="IPR001506">
    <property type="entry name" value="Peptidase_M12A"/>
</dbReference>
<dbReference type="OMA" id="HEHMASN"/>
<dbReference type="InterPro" id="IPR006026">
    <property type="entry name" value="Peptidase_Metallo"/>
</dbReference>
<evidence type="ECO:0000256" key="3">
    <source>
        <dbReference type="ARBA" id="ARBA00022801"/>
    </source>
</evidence>